<dbReference type="InterPro" id="IPR047057">
    <property type="entry name" value="MerR_fam"/>
</dbReference>
<evidence type="ECO:0000256" key="3">
    <source>
        <dbReference type="ARBA" id="ARBA00023125"/>
    </source>
</evidence>
<dbReference type="InterPro" id="IPR000551">
    <property type="entry name" value="MerR-type_HTH_dom"/>
</dbReference>
<dbReference type="InterPro" id="IPR009061">
    <property type="entry name" value="DNA-bd_dom_put_sf"/>
</dbReference>
<proteinExistence type="predicted"/>
<evidence type="ECO:0000256" key="4">
    <source>
        <dbReference type="ARBA" id="ARBA00023163"/>
    </source>
</evidence>
<dbReference type="PANTHER" id="PTHR30204:SF69">
    <property type="entry name" value="MERR-FAMILY TRANSCRIPTIONAL REGULATOR"/>
    <property type="match status" value="1"/>
</dbReference>
<dbReference type="GO" id="GO:0003677">
    <property type="term" value="F:DNA binding"/>
    <property type="evidence" value="ECO:0007669"/>
    <property type="project" value="UniProtKB-KW"/>
</dbReference>
<name>A0A4Q7NSR4_9ACTN</name>
<dbReference type="GO" id="GO:0003700">
    <property type="term" value="F:DNA-binding transcription factor activity"/>
    <property type="evidence" value="ECO:0007669"/>
    <property type="project" value="InterPro"/>
</dbReference>
<feature type="domain" description="HTH merR-type" evidence="6">
    <location>
        <begin position="6"/>
        <end position="73"/>
    </location>
</feature>
<evidence type="ECO:0000259" key="6">
    <source>
        <dbReference type="PROSITE" id="PS50937"/>
    </source>
</evidence>
<feature type="compositionally biased region" description="Low complexity" evidence="5">
    <location>
        <begin position="128"/>
        <end position="145"/>
    </location>
</feature>
<dbReference type="OrthoDB" id="5243770at2"/>
<protein>
    <submittedName>
        <fullName evidence="7">MerR-like DNA binding protein</fullName>
    </submittedName>
</protein>
<evidence type="ECO:0000256" key="1">
    <source>
        <dbReference type="ARBA" id="ARBA00022491"/>
    </source>
</evidence>
<keyword evidence="3" id="KW-0238">DNA-binding</keyword>
<dbReference type="SMART" id="SM00422">
    <property type="entry name" value="HTH_MERR"/>
    <property type="match status" value="1"/>
</dbReference>
<dbReference type="SUPFAM" id="SSF46955">
    <property type="entry name" value="Putative DNA-binding domain"/>
    <property type="match status" value="1"/>
</dbReference>
<reference evidence="7 8" key="1">
    <citation type="submission" date="2019-02" db="EMBL/GenBank/DDBJ databases">
        <title>Genomic Encyclopedia of Type Strains, Phase IV (KMG-IV): sequencing the most valuable type-strain genomes for metagenomic binning, comparative biology and taxonomic classification.</title>
        <authorList>
            <person name="Goeker M."/>
        </authorList>
    </citation>
    <scope>NUCLEOTIDE SEQUENCE [LARGE SCALE GENOMIC DNA]</scope>
    <source>
        <strain evidence="7 8">DSM 45622</strain>
    </source>
</reference>
<evidence type="ECO:0000313" key="8">
    <source>
        <dbReference type="Proteomes" id="UP000293638"/>
    </source>
</evidence>
<dbReference type="RefSeq" id="WP_130492648.1">
    <property type="nucleotide sequence ID" value="NZ_SGXD01000002.1"/>
</dbReference>
<accession>A0A4Q7NSR4</accession>
<gene>
    <name evidence="7" type="ORF">EV189_1934</name>
</gene>
<dbReference type="PANTHER" id="PTHR30204">
    <property type="entry name" value="REDOX-CYCLING DRUG-SENSING TRANSCRIPTIONAL ACTIVATOR SOXR"/>
    <property type="match status" value="1"/>
</dbReference>
<sequence length="152" mass="16385">MERAATVQDAAAASGWSPRMLRYLEARDLVRPERSAAGYRLYGPAELERLRSLRALLDETGLELAEVASALRLRRDRALAAAVDEWLDGVPEAEGPALEALRWEQERSARLLRPGQGSRDTVKERAGAADAAAGPAEEPAPALHPEAGEPPA</sequence>
<dbReference type="AlphaFoldDB" id="A0A4Q7NSR4"/>
<comment type="caution">
    <text evidence="7">The sequence shown here is derived from an EMBL/GenBank/DDBJ whole genome shotgun (WGS) entry which is preliminary data.</text>
</comment>
<evidence type="ECO:0000256" key="2">
    <source>
        <dbReference type="ARBA" id="ARBA00023015"/>
    </source>
</evidence>
<keyword evidence="8" id="KW-1185">Reference proteome</keyword>
<dbReference type="PROSITE" id="PS50937">
    <property type="entry name" value="HTH_MERR_2"/>
    <property type="match status" value="1"/>
</dbReference>
<evidence type="ECO:0000313" key="7">
    <source>
        <dbReference type="EMBL" id="RZS90151.1"/>
    </source>
</evidence>
<keyword evidence="2" id="KW-0805">Transcription regulation</keyword>
<dbReference type="Pfam" id="PF13411">
    <property type="entry name" value="MerR_1"/>
    <property type="match status" value="1"/>
</dbReference>
<feature type="region of interest" description="Disordered" evidence="5">
    <location>
        <begin position="109"/>
        <end position="152"/>
    </location>
</feature>
<keyword evidence="1" id="KW-0678">Repressor</keyword>
<dbReference type="Proteomes" id="UP000293638">
    <property type="component" value="Unassembled WGS sequence"/>
</dbReference>
<evidence type="ECO:0000256" key="5">
    <source>
        <dbReference type="SAM" id="MobiDB-lite"/>
    </source>
</evidence>
<dbReference type="EMBL" id="SGXD01000002">
    <property type="protein sequence ID" value="RZS90151.1"/>
    <property type="molecule type" value="Genomic_DNA"/>
</dbReference>
<keyword evidence="4" id="KW-0804">Transcription</keyword>
<dbReference type="CDD" id="cd00592">
    <property type="entry name" value="HTH_MerR-like"/>
    <property type="match status" value="1"/>
</dbReference>
<dbReference type="Gene3D" id="1.10.1660.10">
    <property type="match status" value="1"/>
</dbReference>
<organism evidence="7 8">
    <name type="scientific">Motilibacter rhizosphaerae</name>
    <dbReference type="NCBI Taxonomy" id="598652"/>
    <lineage>
        <taxon>Bacteria</taxon>
        <taxon>Bacillati</taxon>
        <taxon>Actinomycetota</taxon>
        <taxon>Actinomycetes</taxon>
        <taxon>Motilibacterales</taxon>
        <taxon>Motilibacteraceae</taxon>
        <taxon>Motilibacter</taxon>
    </lineage>
</organism>